<dbReference type="GO" id="GO:0016746">
    <property type="term" value="F:acyltransferase activity"/>
    <property type="evidence" value="ECO:0007669"/>
    <property type="project" value="UniProtKB-KW"/>
</dbReference>
<keyword evidence="1" id="KW-0812">Transmembrane</keyword>
<keyword evidence="2" id="KW-0012">Acyltransferase</keyword>
<accession>A0A160TN74</accession>
<dbReference type="AlphaFoldDB" id="A0A160TN74"/>
<organism evidence="2">
    <name type="scientific">hydrothermal vent metagenome</name>
    <dbReference type="NCBI Taxonomy" id="652676"/>
    <lineage>
        <taxon>unclassified sequences</taxon>
        <taxon>metagenomes</taxon>
        <taxon>ecological metagenomes</taxon>
    </lineage>
</organism>
<feature type="transmembrane region" description="Helical" evidence="1">
    <location>
        <begin position="142"/>
        <end position="164"/>
    </location>
</feature>
<keyword evidence="2" id="KW-0808">Transferase</keyword>
<name>A0A160TN74_9ZZZZ</name>
<evidence type="ECO:0000256" key="1">
    <source>
        <dbReference type="SAM" id="Phobius"/>
    </source>
</evidence>
<feature type="transmembrane region" description="Helical" evidence="1">
    <location>
        <begin position="69"/>
        <end position="99"/>
    </location>
</feature>
<evidence type="ECO:0000313" key="2">
    <source>
        <dbReference type="EMBL" id="CUS46293.1"/>
    </source>
</evidence>
<keyword evidence="1" id="KW-1133">Transmembrane helix</keyword>
<protein>
    <submittedName>
        <fullName evidence="2">Predicted acyltransferases</fullName>
    </submittedName>
</protein>
<dbReference type="EMBL" id="CZQE01000354">
    <property type="protein sequence ID" value="CUS46293.1"/>
    <property type="molecule type" value="Genomic_DNA"/>
</dbReference>
<gene>
    <name evidence="2" type="ORF">MGWOODY_Smn1137</name>
</gene>
<reference evidence="2" key="1">
    <citation type="submission" date="2015-10" db="EMBL/GenBank/DDBJ databases">
        <authorList>
            <person name="Gilbert D.G."/>
        </authorList>
    </citation>
    <scope>NUCLEOTIDE SEQUENCE</scope>
</reference>
<sequence length="180" mass="18827">MASRIARAQRHPEKHQGGSIMHSAGRTILTATLACGTLDLASAFLFSGLRGTGPAQVLQTVASGPFGDGMLTGGISAALAGLIVHFAIMSAMTGVFVVAAGRLPFIAARPLISGIAYGFALYLVMNWIVVPLRWPSTFPPVAPFRIANALFSHIACVGIPMAYITARSIRRGPEEPITVA</sequence>
<proteinExistence type="predicted"/>
<feature type="transmembrane region" description="Helical" evidence="1">
    <location>
        <begin position="111"/>
        <end position="130"/>
    </location>
</feature>
<feature type="transmembrane region" description="Helical" evidence="1">
    <location>
        <begin position="28"/>
        <end position="49"/>
    </location>
</feature>
<keyword evidence="1" id="KW-0472">Membrane</keyword>